<dbReference type="InterPro" id="IPR015421">
    <property type="entry name" value="PyrdxlP-dep_Trfase_major"/>
</dbReference>
<dbReference type="Pfam" id="PF00266">
    <property type="entry name" value="Aminotran_5"/>
    <property type="match status" value="1"/>
</dbReference>
<dbReference type="InterPro" id="IPR000192">
    <property type="entry name" value="Aminotrans_V_dom"/>
</dbReference>
<dbReference type="PANTHER" id="PTHR43586">
    <property type="entry name" value="CYSTEINE DESULFURASE"/>
    <property type="match status" value="1"/>
</dbReference>
<sequence>MQESEESLAPGEYRLTTTYLNTASHGLLPARAVAAAQAMLAQLNEGTVEVADGFRSIRAARESFARLAGVGPERVAIGGSVAGHAALIAGSLQPGSEVLCPDTEFSSLVTPFAQRPGLRLRTVPPAGLAEAVGPDTALVAVSAVQSLDGRVADLPAIHEAAGRHGARLLVDLTQALGWLPLSADDFDFTVCAGYKWLLCPRGTSFLTVPADGGGLPALHAGWVAGEEPWRSTYGPVGELAHTARRYDEDPTWLCYAAAAESLALVEELGPAALRAHALGLGDRFRAGLASLGIEAIPAASPIVSVPGAGEAAGALREAGVRVAARGGHLRAAFHLYNTAADADRALGALARAVHASRGA</sequence>
<evidence type="ECO:0000313" key="2">
    <source>
        <dbReference type="EMBL" id="RKN38944.1"/>
    </source>
</evidence>
<dbReference type="EMBL" id="RBAL01000015">
    <property type="protein sequence ID" value="RKN38944.1"/>
    <property type="molecule type" value="Genomic_DNA"/>
</dbReference>
<dbReference type="Proteomes" id="UP000272474">
    <property type="component" value="Unassembled WGS sequence"/>
</dbReference>
<dbReference type="AlphaFoldDB" id="A0A3A9YTV5"/>
<evidence type="ECO:0000259" key="1">
    <source>
        <dbReference type="Pfam" id="PF00266"/>
    </source>
</evidence>
<keyword evidence="2" id="KW-0808">Transferase</keyword>
<comment type="caution">
    <text evidence="2">The sequence shown here is derived from an EMBL/GenBank/DDBJ whole genome shotgun (WGS) entry which is preliminary data.</text>
</comment>
<dbReference type="PANTHER" id="PTHR43586:SF21">
    <property type="entry name" value="PYRIDOXAL PHOSPHATE (PLP)-DEPENDENT ASPARTATE AMINOTRANSFERASE SUPERFAMILY"/>
    <property type="match status" value="1"/>
</dbReference>
<dbReference type="OrthoDB" id="250246at2"/>
<protein>
    <submittedName>
        <fullName evidence="2">Aminotransferase class V-fold PLP-dependent enzyme</fullName>
    </submittedName>
</protein>
<reference evidence="2 3" key="1">
    <citation type="journal article" date="2014" name="Int. J. Syst. Evol. Microbiol.">
        <title>Streptomyces hoynatensis sp. nov., isolated from deep marine sediment.</title>
        <authorList>
            <person name="Veyisoglu A."/>
            <person name="Sahin N."/>
        </authorList>
    </citation>
    <scope>NUCLEOTIDE SEQUENCE [LARGE SCALE GENOMIC DNA]</scope>
    <source>
        <strain evidence="2 3">KCTC 29097</strain>
    </source>
</reference>
<keyword evidence="3" id="KW-1185">Reference proteome</keyword>
<feature type="domain" description="Aminotransferase class V" evidence="1">
    <location>
        <begin position="55"/>
        <end position="211"/>
    </location>
</feature>
<dbReference type="InterPro" id="IPR015424">
    <property type="entry name" value="PyrdxlP-dep_Trfase"/>
</dbReference>
<dbReference type="Gene3D" id="3.90.1150.10">
    <property type="entry name" value="Aspartate Aminotransferase, domain 1"/>
    <property type="match status" value="1"/>
</dbReference>
<accession>A0A3A9YTV5</accession>
<name>A0A3A9YTV5_9ACTN</name>
<gene>
    <name evidence="2" type="ORF">D7294_22385</name>
</gene>
<dbReference type="Gene3D" id="3.40.640.10">
    <property type="entry name" value="Type I PLP-dependent aspartate aminotransferase-like (Major domain)"/>
    <property type="match status" value="1"/>
</dbReference>
<organism evidence="2 3">
    <name type="scientific">Streptomyces hoynatensis</name>
    <dbReference type="NCBI Taxonomy" id="1141874"/>
    <lineage>
        <taxon>Bacteria</taxon>
        <taxon>Bacillati</taxon>
        <taxon>Actinomycetota</taxon>
        <taxon>Actinomycetes</taxon>
        <taxon>Kitasatosporales</taxon>
        <taxon>Streptomycetaceae</taxon>
        <taxon>Streptomyces</taxon>
    </lineage>
</organism>
<proteinExistence type="predicted"/>
<dbReference type="GO" id="GO:0008483">
    <property type="term" value="F:transaminase activity"/>
    <property type="evidence" value="ECO:0007669"/>
    <property type="project" value="UniProtKB-KW"/>
</dbReference>
<keyword evidence="2" id="KW-0032">Aminotransferase</keyword>
<dbReference type="RefSeq" id="WP_120682599.1">
    <property type="nucleotide sequence ID" value="NZ_RBAL01000015.1"/>
</dbReference>
<evidence type="ECO:0000313" key="3">
    <source>
        <dbReference type="Proteomes" id="UP000272474"/>
    </source>
</evidence>
<dbReference type="SUPFAM" id="SSF53383">
    <property type="entry name" value="PLP-dependent transferases"/>
    <property type="match status" value="1"/>
</dbReference>
<dbReference type="InterPro" id="IPR015422">
    <property type="entry name" value="PyrdxlP-dep_Trfase_small"/>
</dbReference>